<evidence type="ECO:0000259" key="1">
    <source>
        <dbReference type="Pfam" id="PF13280"/>
    </source>
</evidence>
<reference evidence="3 4" key="1">
    <citation type="submission" date="2018-07" db="EMBL/GenBank/DDBJ databases">
        <title>Complete Genome and Methylome Analysis of Deinococcus wulumuqiensis NEB 479.</title>
        <authorList>
            <person name="Fomenkov A."/>
            <person name="Luyten Y."/>
            <person name="Vincze T."/>
            <person name="Anton B.P."/>
            <person name="Clark T."/>
            <person name="Roberts R.J."/>
            <person name="Morgan R.D."/>
        </authorList>
    </citation>
    <scope>NUCLEOTIDE SEQUENCE [LARGE SCALE GENOMIC DNA]</scope>
    <source>
        <strain evidence="3 4">NEB 479</strain>
    </source>
</reference>
<dbReference type="InterPro" id="IPR057727">
    <property type="entry name" value="WCX_dom"/>
</dbReference>
<dbReference type="AlphaFoldDB" id="A0A345IFE7"/>
<dbReference type="PANTHER" id="PTHR34580">
    <property type="match status" value="1"/>
</dbReference>
<gene>
    <name evidence="3" type="ORF">DVJ83_03710</name>
</gene>
<dbReference type="KEGG" id="dwu:DVJ83_03710"/>
<evidence type="ECO:0000313" key="4">
    <source>
        <dbReference type="Proteomes" id="UP000253744"/>
    </source>
</evidence>
<dbReference type="STRING" id="1288484.GCA_000348665_00401"/>
<dbReference type="Gene3D" id="1.10.10.10">
    <property type="entry name" value="Winged helix-like DNA-binding domain superfamily/Winged helix DNA-binding domain"/>
    <property type="match status" value="1"/>
</dbReference>
<dbReference type="Pfam" id="PF25583">
    <property type="entry name" value="WCX"/>
    <property type="match status" value="1"/>
</dbReference>
<dbReference type="InterPro" id="IPR036388">
    <property type="entry name" value="WH-like_DNA-bd_sf"/>
</dbReference>
<dbReference type="Pfam" id="PF13280">
    <property type="entry name" value="WYL"/>
    <property type="match status" value="1"/>
</dbReference>
<dbReference type="EMBL" id="CP031158">
    <property type="protein sequence ID" value="AXG98419.1"/>
    <property type="molecule type" value="Genomic_DNA"/>
</dbReference>
<dbReference type="InterPro" id="IPR051534">
    <property type="entry name" value="CBASS_pafABC_assoc_protein"/>
</dbReference>
<dbReference type="Proteomes" id="UP000253744">
    <property type="component" value="Chromosome"/>
</dbReference>
<proteinExistence type="predicted"/>
<dbReference type="RefSeq" id="WP_114671438.1">
    <property type="nucleotide sequence ID" value="NZ_CP031158.1"/>
</dbReference>
<evidence type="ECO:0000313" key="3">
    <source>
        <dbReference type="EMBL" id="AXG98419.1"/>
    </source>
</evidence>
<evidence type="ECO:0000259" key="2">
    <source>
        <dbReference type="Pfam" id="PF25583"/>
    </source>
</evidence>
<dbReference type="PANTHER" id="PTHR34580:SF1">
    <property type="entry name" value="PROTEIN PAFC"/>
    <property type="match status" value="1"/>
</dbReference>
<name>A0A345IFE7_9DEIO</name>
<dbReference type="InterPro" id="IPR026881">
    <property type="entry name" value="WYL_dom"/>
</dbReference>
<protein>
    <submittedName>
        <fullName evidence="3">WYL domain-containing protein</fullName>
    </submittedName>
</protein>
<feature type="domain" description="WCX" evidence="2">
    <location>
        <begin position="232"/>
        <end position="311"/>
    </location>
</feature>
<sequence length="317" mass="36411">MTVTRKRGQGQRLLRLIRLLQQDAFDSTTLADSLACTQQEIQRDLRLLRSEGWNVQETSKRPKRYFLAPESVGEPDPVRAVITHALLRMLHHHAPTPSRVYHRAALELSEALPEKLRAGVPLHEPQGDTPRILETLAAAWCWGQAVEFTYRKPGGEPRKGVGDIAYMEINRTNLDWYVFIRRRGQDKVKTFHLSRFTDAVRRQDDFSPDLSFDPRCELDGAWGIIGGHDSCVITLRFPPEALAWVTHRRWPGQVTSSLDGEHYRLTVRAPLNHQQLPVEVLAWIRGWGPRVEVISPDWVRALWLAEAQALLDRYSQK</sequence>
<organism evidence="3 4">
    <name type="scientific">Deinococcus wulumuqiensis</name>
    <dbReference type="NCBI Taxonomy" id="980427"/>
    <lineage>
        <taxon>Bacteria</taxon>
        <taxon>Thermotogati</taxon>
        <taxon>Deinococcota</taxon>
        <taxon>Deinococci</taxon>
        <taxon>Deinococcales</taxon>
        <taxon>Deinococcaceae</taxon>
        <taxon>Deinococcus</taxon>
    </lineage>
</organism>
<accession>A0A345IFE7</accession>
<feature type="domain" description="WYL" evidence="1">
    <location>
        <begin position="132"/>
        <end position="199"/>
    </location>
</feature>